<dbReference type="InterPro" id="IPR052336">
    <property type="entry name" value="MlaD_Phospholipid_Transporter"/>
</dbReference>
<gene>
    <name evidence="3" type="ORF">SRL2020028_14120</name>
</gene>
<proteinExistence type="predicted"/>
<dbReference type="AlphaFoldDB" id="A0AA37UXP5"/>
<evidence type="ECO:0000313" key="3">
    <source>
        <dbReference type="EMBL" id="GLB82156.1"/>
    </source>
</evidence>
<dbReference type="EMBL" id="BRXE01000009">
    <property type="protein sequence ID" value="GLB82156.1"/>
    <property type="molecule type" value="Genomic_DNA"/>
</dbReference>
<dbReference type="PROSITE" id="PS51257">
    <property type="entry name" value="PROKAR_LIPOPROTEIN"/>
    <property type="match status" value="1"/>
</dbReference>
<feature type="domain" description="Mammalian cell entry C-terminal" evidence="2">
    <location>
        <begin position="126"/>
        <end position="268"/>
    </location>
</feature>
<dbReference type="Pfam" id="PF11887">
    <property type="entry name" value="Mce4_CUP1"/>
    <property type="match status" value="1"/>
</dbReference>
<dbReference type="RefSeq" id="WP_236977744.1">
    <property type="nucleotide sequence ID" value="NZ_BRXF01000025.1"/>
</dbReference>
<organism evidence="3 4">
    <name type="scientific">Mycobacterium kiyosense</name>
    <dbReference type="NCBI Taxonomy" id="2871094"/>
    <lineage>
        <taxon>Bacteria</taxon>
        <taxon>Bacillati</taxon>
        <taxon>Actinomycetota</taxon>
        <taxon>Actinomycetes</taxon>
        <taxon>Mycobacteriales</taxon>
        <taxon>Mycobacteriaceae</taxon>
        <taxon>Mycobacterium</taxon>
    </lineage>
</organism>
<name>A0AA37UXP5_9MYCO</name>
<accession>A0AA37UXP5</accession>
<sequence>MKYALGVRRGCRFGLLFVLVTLLAGCGLDLSALPLPAPTGRGSSYRLTVVFSNALNLPAKAKVRLLGADVGEVESIDAQDFTARVRARIHADVPLYVGATAELRQATPLGDVFLQIRPGPDQGATAARLRDGDTIGLTSTSAAPTVEDLLTSMALLVNGGSARHLMAIANGAGRAVGGRGEKVRLLLDESKTLLSRLTARSAQLDTALRRTSELAATVSARRPTIDASLVAGAPALAVIADNTTRIADLADGMARITRQLSRFPSIQGTDTRSTVADLNALAGSFNDIAIDPNLSLYPFNRLIGVLMHSFNSPALHVDAQIAKLALAPWPDLNYPGDPGFHWSDGTDWHLMIGSIRYEWNLLLDKIYGSQR</sequence>
<dbReference type="GO" id="GO:0005576">
    <property type="term" value="C:extracellular region"/>
    <property type="evidence" value="ECO:0007669"/>
    <property type="project" value="TreeGrafter"/>
</dbReference>
<dbReference type="PANTHER" id="PTHR33371">
    <property type="entry name" value="INTERMEMBRANE PHOSPHOLIPID TRANSPORT SYSTEM BINDING PROTEIN MLAD-RELATED"/>
    <property type="match status" value="1"/>
</dbReference>
<evidence type="ECO:0000313" key="4">
    <source>
        <dbReference type="Proteomes" id="UP001165663"/>
    </source>
</evidence>
<dbReference type="InterPro" id="IPR024516">
    <property type="entry name" value="Mce_C"/>
</dbReference>
<dbReference type="PANTHER" id="PTHR33371:SF15">
    <property type="entry name" value="LIPOPROTEIN LPRN"/>
    <property type="match status" value="1"/>
</dbReference>
<reference evidence="3" key="1">
    <citation type="submission" date="2022-07" db="EMBL/GenBank/DDBJ databases">
        <title>Mycobacterium kiyosense sp. nov., scotochromogenic slow-glowing species isolated from respiratory specimens.</title>
        <authorList>
            <person name="Fukano H."/>
            <person name="Kazumi Y."/>
            <person name="Sakagami N."/>
            <person name="Ato M."/>
            <person name="Mitarai S."/>
            <person name="Hoshino Y."/>
        </authorList>
    </citation>
    <scope>NUCLEOTIDE SEQUENCE</scope>
    <source>
        <strain evidence="3">SRL2020-028</strain>
    </source>
</reference>
<comment type="caution">
    <text evidence="3">The sequence shown here is derived from an EMBL/GenBank/DDBJ whole genome shotgun (WGS) entry which is preliminary data.</text>
</comment>
<feature type="domain" description="Mce/MlaD" evidence="1">
    <location>
        <begin position="44"/>
        <end position="119"/>
    </location>
</feature>
<protein>
    <submittedName>
        <fullName evidence="3">Mce family protein</fullName>
    </submittedName>
</protein>
<dbReference type="Pfam" id="PF02470">
    <property type="entry name" value="MlaD"/>
    <property type="match status" value="1"/>
</dbReference>
<dbReference type="Proteomes" id="UP001165663">
    <property type="component" value="Unassembled WGS sequence"/>
</dbReference>
<evidence type="ECO:0000259" key="2">
    <source>
        <dbReference type="Pfam" id="PF11887"/>
    </source>
</evidence>
<dbReference type="GeneID" id="83627846"/>
<dbReference type="InterPro" id="IPR003399">
    <property type="entry name" value="Mce/MlaD"/>
</dbReference>
<evidence type="ECO:0000259" key="1">
    <source>
        <dbReference type="Pfam" id="PF02470"/>
    </source>
</evidence>